<accession>A0AAD8CP46</accession>
<name>A0AAD8CP46_ACIOX</name>
<sequence length="296" mass="33189">MKILQIDIPEGVITHEAIRLSQTGAVHDAAEKIIGLLINFKLQFEKHPRLSAREVKQGLKLMENSELLELTKLLFFKTASDKSLLQGQWQKNTSNTGRGFILSPAFRSTPVSTPVMHTGPVTRSWSRLTVGEDLPMITPGTRKTLGVISDHRYVDEQSLWTGTASKKGFGMFATNKYDELECLKWFHETAKEKKAFGGGAANYTCGNRVQYGFLTGNLDVFADFNQDKPRETQCDKLLIECKGTTGDMVGNFFTKTKQIKDGFPYAEVKKTTCTSFRCKPTCTFSMLEQQIQNPLP</sequence>
<evidence type="ECO:0000313" key="1">
    <source>
        <dbReference type="EMBL" id="KAK1155063.1"/>
    </source>
</evidence>
<protein>
    <submittedName>
        <fullName evidence="1">Uncharacterized protein</fullName>
    </submittedName>
</protein>
<evidence type="ECO:0000313" key="2">
    <source>
        <dbReference type="Proteomes" id="UP001230051"/>
    </source>
</evidence>
<proteinExistence type="predicted"/>
<keyword evidence="2" id="KW-1185">Reference proteome</keyword>
<dbReference type="Proteomes" id="UP001230051">
    <property type="component" value="Unassembled WGS sequence"/>
</dbReference>
<dbReference type="AlphaFoldDB" id="A0AAD8CP46"/>
<comment type="caution">
    <text evidence="1">The sequence shown here is derived from an EMBL/GenBank/DDBJ whole genome shotgun (WGS) entry which is preliminary data.</text>
</comment>
<dbReference type="EMBL" id="JAGXEW010000032">
    <property type="protein sequence ID" value="KAK1155063.1"/>
    <property type="molecule type" value="Genomic_DNA"/>
</dbReference>
<gene>
    <name evidence="1" type="ORF">AOXY_G27412</name>
</gene>
<reference evidence="1" key="1">
    <citation type="submission" date="2022-02" db="EMBL/GenBank/DDBJ databases">
        <title>Atlantic sturgeon de novo genome assembly.</title>
        <authorList>
            <person name="Stock M."/>
            <person name="Klopp C."/>
            <person name="Guiguen Y."/>
            <person name="Cabau C."/>
            <person name="Parinello H."/>
            <person name="Santidrian Yebra-Pimentel E."/>
            <person name="Kuhl H."/>
            <person name="Dirks R.P."/>
            <person name="Guessner J."/>
            <person name="Wuertz S."/>
            <person name="Du K."/>
            <person name="Schartl M."/>
        </authorList>
    </citation>
    <scope>NUCLEOTIDE SEQUENCE</scope>
    <source>
        <strain evidence="1">STURGEONOMICS-FGT-2020</strain>
        <tissue evidence="1">Whole blood</tissue>
    </source>
</reference>
<organism evidence="1 2">
    <name type="scientific">Acipenser oxyrinchus oxyrinchus</name>
    <dbReference type="NCBI Taxonomy" id="40147"/>
    <lineage>
        <taxon>Eukaryota</taxon>
        <taxon>Metazoa</taxon>
        <taxon>Chordata</taxon>
        <taxon>Craniata</taxon>
        <taxon>Vertebrata</taxon>
        <taxon>Euteleostomi</taxon>
        <taxon>Actinopterygii</taxon>
        <taxon>Chondrostei</taxon>
        <taxon>Acipenseriformes</taxon>
        <taxon>Acipenseridae</taxon>
        <taxon>Acipenser</taxon>
    </lineage>
</organism>